<accession>A0A7T8BB18</accession>
<dbReference type="RefSeq" id="WP_215626069.1">
    <property type="nucleotide sequence ID" value="NZ_CP067089.2"/>
</dbReference>
<name>A0A7T8BB18_9SPIR</name>
<dbReference type="KEGG" id="bhc:JFL75_17820"/>
<reference evidence="1" key="1">
    <citation type="submission" date="2021-01" db="EMBL/GenBank/DDBJ databases">
        <title>Description of Breznakiella homolactica.</title>
        <authorList>
            <person name="Song Y."/>
            <person name="Brune A."/>
        </authorList>
    </citation>
    <scope>NUCLEOTIDE SEQUENCE</scope>
    <source>
        <strain evidence="1">RmG30</strain>
    </source>
</reference>
<gene>
    <name evidence="1" type="ORF">JFL75_17820</name>
</gene>
<protein>
    <submittedName>
        <fullName evidence="1">Uncharacterized protein</fullName>
    </submittedName>
</protein>
<dbReference type="AlphaFoldDB" id="A0A7T8BB18"/>
<sequence>MNKLMFYFFLFSAVHISASDQFLFRGLPWDSTLEKVIVEEGLPDYKGLINDGTSYLRYNNKNVGEYDSRLEYYFKMYDGKQYISSALYTISFPQKISVFDNPDPSPFINVYLDLQKKLTSLYGYPFLRMDAGPITEPISSSAVYNFQDELPFVTSWVVNTTTVSLSFYIINIYYSVDLQFTAPIPIQSDNT</sequence>
<evidence type="ECO:0000313" key="2">
    <source>
        <dbReference type="Proteomes" id="UP000595917"/>
    </source>
</evidence>
<proteinExistence type="predicted"/>
<evidence type="ECO:0000313" key="1">
    <source>
        <dbReference type="EMBL" id="QQO08763.1"/>
    </source>
</evidence>
<keyword evidence="2" id="KW-1185">Reference proteome</keyword>
<organism evidence="1 2">
    <name type="scientific">Breznakiella homolactica</name>
    <dbReference type="NCBI Taxonomy" id="2798577"/>
    <lineage>
        <taxon>Bacteria</taxon>
        <taxon>Pseudomonadati</taxon>
        <taxon>Spirochaetota</taxon>
        <taxon>Spirochaetia</taxon>
        <taxon>Spirochaetales</taxon>
        <taxon>Breznakiellaceae</taxon>
        <taxon>Breznakiella</taxon>
    </lineage>
</organism>
<dbReference type="EMBL" id="CP067089">
    <property type="protein sequence ID" value="QQO08763.1"/>
    <property type="molecule type" value="Genomic_DNA"/>
</dbReference>
<dbReference type="Proteomes" id="UP000595917">
    <property type="component" value="Chromosome"/>
</dbReference>